<proteinExistence type="predicted"/>
<evidence type="ECO:0000256" key="2">
    <source>
        <dbReference type="ARBA" id="ARBA00022679"/>
    </source>
</evidence>
<dbReference type="InterPro" id="IPR007848">
    <property type="entry name" value="Small_mtfrase_dom"/>
</dbReference>
<feature type="signal peptide" evidence="3">
    <location>
        <begin position="1"/>
        <end position="18"/>
    </location>
</feature>
<dbReference type="Gene3D" id="3.40.50.150">
    <property type="entry name" value="Vaccinia Virus protein VP39"/>
    <property type="match status" value="1"/>
</dbReference>
<dbReference type="Proteomes" id="UP001165160">
    <property type="component" value="Unassembled WGS sequence"/>
</dbReference>
<comment type="caution">
    <text evidence="5">The sequence shown here is derived from an EMBL/GenBank/DDBJ whole genome shotgun (WGS) entry which is preliminary data.</text>
</comment>
<dbReference type="EMBL" id="BRXX01000577">
    <property type="protein sequence ID" value="GMH47698.1"/>
    <property type="molecule type" value="Genomic_DNA"/>
</dbReference>
<evidence type="ECO:0000313" key="6">
    <source>
        <dbReference type="Proteomes" id="UP001165160"/>
    </source>
</evidence>
<reference evidence="6" key="1">
    <citation type="journal article" date="2023" name="Commun. Biol.">
        <title>Genome analysis of Parmales, the sister group of diatoms, reveals the evolutionary specialization of diatoms from phago-mixotrophs to photoautotrophs.</title>
        <authorList>
            <person name="Ban H."/>
            <person name="Sato S."/>
            <person name="Yoshikawa S."/>
            <person name="Yamada K."/>
            <person name="Nakamura Y."/>
            <person name="Ichinomiya M."/>
            <person name="Sato N."/>
            <person name="Blanc-Mathieu R."/>
            <person name="Endo H."/>
            <person name="Kuwata A."/>
            <person name="Ogata H."/>
        </authorList>
    </citation>
    <scope>NUCLEOTIDE SEQUENCE [LARGE SCALE GENOMIC DNA]</scope>
    <source>
        <strain evidence="6">NIES 3699</strain>
    </source>
</reference>
<keyword evidence="2" id="KW-0808">Transferase</keyword>
<evidence type="ECO:0000313" key="5">
    <source>
        <dbReference type="EMBL" id="GMH47698.1"/>
    </source>
</evidence>
<dbReference type="SUPFAM" id="SSF53335">
    <property type="entry name" value="S-adenosyl-L-methionine-dependent methyltransferases"/>
    <property type="match status" value="1"/>
</dbReference>
<feature type="chain" id="PRO_5040836196" description="Methyltransferase small domain-containing protein" evidence="3">
    <location>
        <begin position="19"/>
        <end position="300"/>
    </location>
</feature>
<keyword evidence="3" id="KW-0732">Signal</keyword>
<dbReference type="GO" id="GO:0008757">
    <property type="term" value="F:S-adenosylmethionine-dependent methyltransferase activity"/>
    <property type="evidence" value="ECO:0007669"/>
    <property type="project" value="InterPro"/>
</dbReference>
<evidence type="ECO:0000256" key="1">
    <source>
        <dbReference type="ARBA" id="ARBA00022603"/>
    </source>
</evidence>
<dbReference type="GO" id="GO:0032259">
    <property type="term" value="P:methylation"/>
    <property type="evidence" value="ECO:0007669"/>
    <property type="project" value="UniProtKB-KW"/>
</dbReference>
<dbReference type="InterPro" id="IPR029063">
    <property type="entry name" value="SAM-dependent_MTases_sf"/>
</dbReference>
<keyword evidence="6" id="KW-1185">Reference proteome</keyword>
<protein>
    <recommendedName>
        <fullName evidence="4">Methyltransferase small domain-containing protein</fullName>
    </recommendedName>
</protein>
<dbReference type="AlphaFoldDB" id="A0A9W7DR44"/>
<dbReference type="PANTHER" id="PTHR47816:SF4">
    <property type="entry name" value="RIBOSOMAL RNA SMALL SUBUNIT METHYLTRANSFERASE C"/>
    <property type="match status" value="1"/>
</dbReference>
<dbReference type="Pfam" id="PF05175">
    <property type="entry name" value="MTS"/>
    <property type="match status" value="1"/>
</dbReference>
<name>A0A9W7DR44_9STRA</name>
<feature type="domain" description="Methyltransferase small" evidence="4">
    <location>
        <begin position="55"/>
        <end position="168"/>
    </location>
</feature>
<keyword evidence="1" id="KW-0489">Methyltransferase</keyword>
<accession>A0A9W7DR44</accession>
<dbReference type="InterPro" id="IPR046977">
    <property type="entry name" value="RsmC/RlmG"/>
</dbReference>
<evidence type="ECO:0000259" key="4">
    <source>
        <dbReference type="Pfam" id="PF05175"/>
    </source>
</evidence>
<dbReference type="PANTHER" id="PTHR47816">
    <property type="entry name" value="RIBOSOMAL RNA SMALL SUBUNIT METHYLTRANSFERASE C"/>
    <property type="match status" value="1"/>
</dbReference>
<dbReference type="PROSITE" id="PS51257">
    <property type="entry name" value="PROKAR_LIPOPROTEIN"/>
    <property type="match status" value="1"/>
</dbReference>
<gene>
    <name evidence="5" type="ORF">TrVE_jg8300</name>
</gene>
<dbReference type="CDD" id="cd02440">
    <property type="entry name" value="AdoMet_MTases"/>
    <property type="match status" value="1"/>
</dbReference>
<organism evidence="5 6">
    <name type="scientific">Triparma verrucosa</name>
    <dbReference type="NCBI Taxonomy" id="1606542"/>
    <lineage>
        <taxon>Eukaryota</taxon>
        <taxon>Sar</taxon>
        <taxon>Stramenopiles</taxon>
        <taxon>Ochrophyta</taxon>
        <taxon>Bolidophyceae</taxon>
        <taxon>Parmales</taxon>
        <taxon>Triparmaceae</taxon>
        <taxon>Triparma</taxon>
    </lineage>
</organism>
<sequence>MAPRNALFLALLLSCVHAESPNFATCSQDRGDDCVPTLHEGYHDDFVEIKVNGLSVFSHPSLDGGGNIFGLDISRYLTGHFKSRFKRCVELCAGPGFIGFGLLSLGICEEMVFLDVNPYAIKLLRRTISHNQLEGRTTVYQSDVLKDVPKSELGRWDLVVSNPPHFVNIESFQNNLAHIGVDLDWRLHREFYASVVPFMAPTGHIVMQENMAGSSPPDFLNMLPPELAVVEITAGVGVPDSSFTEVFWYLWTTVDKTFWRRVRNRDLDSCAVQWKQTIVSGEMWSLGIGWEPPGCNDEKK</sequence>
<evidence type="ECO:0000256" key="3">
    <source>
        <dbReference type="SAM" id="SignalP"/>
    </source>
</evidence>